<dbReference type="VEuPathDB" id="VectorBase:ISCI007745"/>
<accession>B7PRY1</accession>
<reference evidence="4 6" key="1">
    <citation type="submission" date="2008-03" db="EMBL/GenBank/DDBJ databases">
        <title>Annotation of Ixodes scapularis.</title>
        <authorList>
            <consortium name="Ixodes scapularis Genome Project Consortium"/>
            <person name="Caler E."/>
            <person name="Hannick L.I."/>
            <person name="Bidwell S."/>
            <person name="Joardar V."/>
            <person name="Thiagarajan M."/>
            <person name="Amedeo P."/>
            <person name="Galinsky K.J."/>
            <person name="Schobel S."/>
            <person name="Inman J."/>
            <person name="Hostetler J."/>
            <person name="Miller J."/>
            <person name="Hammond M."/>
            <person name="Megy K."/>
            <person name="Lawson D."/>
            <person name="Kodira C."/>
            <person name="Sutton G."/>
            <person name="Meyer J."/>
            <person name="Hill C.A."/>
            <person name="Birren B."/>
            <person name="Nene V."/>
            <person name="Collins F."/>
            <person name="Alarcon-Chaidez F."/>
            <person name="Wikel S."/>
            <person name="Strausberg R."/>
        </authorList>
    </citation>
    <scope>NUCLEOTIDE SEQUENCE [LARGE SCALE GENOMIC DNA]</scope>
    <source>
        <strain evidence="6">Wikel</strain>
        <strain evidence="4">Wikel colony</strain>
    </source>
</reference>
<dbReference type="Pfam" id="PF24542">
    <property type="entry name" value="Ig_TPPC8_C"/>
    <property type="match status" value="1"/>
</dbReference>
<dbReference type="EMBL" id="ABJB010696427">
    <property type="status" value="NOT_ANNOTATED_CDS"/>
    <property type="molecule type" value="Genomic_DNA"/>
</dbReference>
<dbReference type="InParanoid" id="B7PRY1"/>
<feature type="domain" description="TPPC8 first Ig-like" evidence="3">
    <location>
        <begin position="405"/>
        <end position="623"/>
    </location>
</feature>
<dbReference type="AlphaFoldDB" id="B7PRY1"/>
<evidence type="ECO:0000313" key="5">
    <source>
        <dbReference type="EnsemblMetazoa" id="ISCW007745-PA"/>
    </source>
</evidence>
<evidence type="ECO:0000259" key="3">
    <source>
        <dbReference type="Pfam" id="PF24545"/>
    </source>
</evidence>
<dbReference type="VEuPathDB" id="VectorBase:ISCW007745"/>
<dbReference type="PaxDb" id="6945-B7PRY1"/>
<dbReference type="EMBL" id="DS775456">
    <property type="protein sequence ID" value="EEC09353.1"/>
    <property type="molecule type" value="Genomic_DNA"/>
</dbReference>
<dbReference type="InterPro" id="IPR024420">
    <property type="entry name" value="TRAPP_III_complex_Trs85"/>
</dbReference>
<dbReference type="InterPro" id="IPR058538">
    <property type="entry name" value="Ig_TPPC8_2nd"/>
</dbReference>
<dbReference type="EMBL" id="ABJB010958009">
    <property type="status" value="NOT_ANNOTATED_CDS"/>
    <property type="molecule type" value="Genomic_DNA"/>
</dbReference>
<dbReference type="Proteomes" id="UP000001555">
    <property type="component" value="Unassembled WGS sequence"/>
</dbReference>
<dbReference type="VEuPathDB" id="VectorBase:ISCP_028685"/>
<feature type="domain" description="TPPC8 C-terminal Ig-like" evidence="1">
    <location>
        <begin position="837"/>
        <end position="924"/>
    </location>
</feature>
<protein>
    <recommendedName>
        <fullName evidence="8">Trafficking protein particle complex subunit 8</fullName>
    </recommendedName>
</protein>
<name>B7PRY1_IXOSC</name>
<evidence type="ECO:0000313" key="4">
    <source>
        <dbReference type="EMBL" id="EEC09353.1"/>
    </source>
</evidence>
<evidence type="ECO:0000259" key="2">
    <source>
        <dbReference type="Pfam" id="PF24544"/>
    </source>
</evidence>
<dbReference type="OrthoDB" id="203724at2759"/>
<evidence type="ECO:0008006" key="8">
    <source>
        <dbReference type="Google" id="ProtNLM"/>
    </source>
</evidence>
<evidence type="ECO:0007829" key="7">
    <source>
        <dbReference type="PeptideAtlas" id="B7PRY1"/>
    </source>
</evidence>
<keyword evidence="7" id="KW-1267">Proteomics identification</keyword>
<dbReference type="EMBL" id="ABJB010036547">
    <property type="status" value="NOT_ANNOTATED_CDS"/>
    <property type="molecule type" value="Genomic_DNA"/>
</dbReference>
<dbReference type="PANTHER" id="PTHR12975:SF6">
    <property type="entry name" value="TRAFFICKING PROTEIN PARTICLE COMPLEX SUBUNIT 8"/>
    <property type="match status" value="1"/>
</dbReference>
<dbReference type="FunCoup" id="B7PRY1">
    <property type="interactions" value="1640"/>
</dbReference>
<dbReference type="EMBL" id="ABJB010308079">
    <property type="status" value="NOT_ANNOTATED_CDS"/>
    <property type="molecule type" value="Genomic_DNA"/>
</dbReference>
<dbReference type="EMBL" id="ABJB011048887">
    <property type="status" value="NOT_ANNOTATED_CDS"/>
    <property type="molecule type" value="Genomic_DNA"/>
</dbReference>
<dbReference type="EMBL" id="ABJB010040262">
    <property type="status" value="NOT_ANNOTATED_CDS"/>
    <property type="molecule type" value="Genomic_DNA"/>
</dbReference>
<dbReference type="EMBL" id="ABJB011019946">
    <property type="status" value="NOT_ANNOTATED_CDS"/>
    <property type="molecule type" value="Genomic_DNA"/>
</dbReference>
<dbReference type="EMBL" id="ABJB010901968">
    <property type="status" value="NOT_ANNOTATED_CDS"/>
    <property type="molecule type" value="Genomic_DNA"/>
</dbReference>
<dbReference type="HOGENOM" id="CLU_310197_0_0_1"/>
<dbReference type="InterPro" id="IPR057651">
    <property type="entry name" value="Ig_TPPC8_C"/>
</dbReference>
<dbReference type="Pfam" id="PF24544">
    <property type="entry name" value="Ig_TPPC8_2nd"/>
    <property type="match status" value="1"/>
</dbReference>
<gene>
    <name evidence="4" type="ORF">IscW_ISCW007745</name>
</gene>
<evidence type="ECO:0000259" key="1">
    <source>
        <dbReference type="Pfam" id="PF24542"/>
    </source>
</evidence>
<dbReference type="GO" id="GO:1990072">
    <property type="term" value="C:TRAPPIII protein complex"/>
    <property type="evidence" value="ECO:0000318"/>
    <property type="project" value="GO_Central"/>
</dbReference>
<proteinExistence type="evidence at protein level"/>
<reference evidence="5" key="2">
    <citation type="submission" date="2020-05" db="UniProtKB">
        <authorList>
            <consortium name="EnsemblMetazoa"/>
        </authorList>
    </citation>
    <scope>IDENTIFICATION</scope>
    <source>
        <strain evidence="5">wikel</strain>
    </source>
</reference>
<dbReference type="PANTHER" id="PTHR12975">
    <property type="entry name" value="TRANSPORT PROTEIN TRAPP"/>
    <property type="match status" value="1"/>
</dbReference>
<sequence length="949" mass="103420">MQPGKRGVQEFIQGVFAPMITAQCSPDAEDVCRRNNLSFVELLQPFCQAVEVTVRPPNTIQGSIATKLRLCVRDLNNPLPQLAAAKKLLNDSVANVQPSLNESGASLSSIKAGCYNLQVSSNYGQDAPELQVRRLGDLAFLFQLYEFAYQAYHSAKRDFSSDSAWLHFAGAQEMAALAVFMAGVNAQRPFPLRYMDSAIDLYLNTCKLPQLATRAALLSTECLRHLGQHSSVAAQLIRLTSEDSDLRSALLLEQAAYCFLQAGTAPSVRKYAFHVVLAGHRYSKAGHRKHSLRAYQEALQVYQGRNWSLAEDHIHFTIGRQSTYLKLLQGAHEAFHCLLAKHSEQSPTQQLLFLREYLLVLKMLHENDLAAATVLLPVPEVHTSSTRVYLGPVADEGALWGDLGTWLKLEECAAAVANDGTLPATFRPQLSLLSDDTDNGARPLTVVGEPVTVELELRNPLQIALQLSQVHLLWSFLPSDREDLISNDRADAQASDVPLLGLASLTSTLINTGMLDEVLLESEQKQRVRLTLVPHCTGDLHVTGFAYRVGLSPTQLDATSDLGPLPSPVSGRQLLSVQGPKLKNLKTAKNGQFYSPDWRLHPTVVAAMPQLTVSFSNVPRQLLCGEVQRTVLHVSNAPNLPELSSLLIASPTPQLFCLGFNDPDDEGALGSADEGIAYREKPLQSSRAAPVLAQRPTANFVCSLPEAVCRIPGGGDASVPLWIRGPDVVGRHTLRLLFYYESAQKSSRLTHRVLYHNIHFSTLPSLALQASARQSVSAVGAGSPNGLLVSLQAKNLSEAAIERDGQIKVVMGQQHVTLKDFHTLFSSVPGQKVRCSLVSLVVHNSSFRTVTVSIEPAVRTPPAVVLSSPVTTPELVATDVGGFSWVTGIRRHYPMKSRETVTFPLTAAFSMAGTYNVAALEVSVLTDDGRLSHEPLCPSLVVVQQHRAP</sequence>
<dbReference type="InterPro" id="IPR058541">
    <property type="entry name" value="Ig_TPPC8_1st"/>
</dbReference>
<feature type="domain" description="TPPC8 second Ig-like" evidence="2">
    <location>
        <begin position="624"/>
        <end position="754"/>
    </location>
</feature>
<organism>
    <name type="scientific">Ixodes scapularis</name>
    <name type="common">Black-legged tick</name>
    <name type="synonym">Deer tick</name>
    <dbReference type="NCBI Taxonomy" id="6945"/>
    <lineage>
        <taxon>Eukaryota</taxon>
        <taxon>Metazoa</taxon>
        <taxon>Ecdysozoa</taxon>
        <taxon>Arthropoda</taxon>
        <taxon>Chelicerata</taxon>
        <taxon>Arachnida</taxon>
        <taxon>Acari</taxon>
        <taxon>Parasitiformes</taxon>
        <taxon>Ixodida</taxon>
        <taxon>Ixodoidea</taxon>
        <taxon>Ixodidae</taxon>
        <taxon>Ixodinae</taxon>
        <taxon>Ixodes</taxon>
    </lineage>
</organism>
<dbReference type="EMBL" id="ABJB010341146">
    <property type="status" value="NOT_ANNOTATED_CDS"/>
    <property type="molecule type" value="Genomic_DNA"/>
</dbReference>
<dbReference type="Pfam" id="PF12739">
    <property type="entry name" value="TRAPPC-Trs85"/>
    <property type="match status" value="2"/>
</dbReference>
<keyword evidence="6" id="KW-1185">Reference proteome</keyword>
<dbReference type="STRING" id="6945.B7PRY1"/>
<evidence type="ECO:0000313" key="6">
    <source>
        <dbReference type="Proteomes" id="UP000001555"/>
    </source>
</evidence>
<dbReference type="Pfam" id="PF24545">
    <property type="entry name" value="Ig_TPPC8_1st"/>
    <property type="match status" value="1"/>
</dbReference>
<dbReference type="EnsemblMetazoa" id="ISCW007745-RA">
    <property type="protein sequence ID" value="ISCW007745-PA"/>
    <property type="gene ID" value="ISCW007745"/>
</dbReference>